<comment type="similarity">
    <text evidence="2 11 12">Belongs to the complex I subunit 3 family.</text>
</comment>
<feature type="transmembrane region" description="Helical" evidence="11">
    <location>
        <begin position="12"/>
        <end position="31"/>
    </location>
</feature>
<comment type="subcellular location">
    <subcellularLocation>
        <location evidence="11">Cell inner membrane</location>
        <topology evidence="11">Multi-pass membrane protein</topology>
    </subcellularLocation>
    <subcellularLocation>
        <location evidence="12">Cell membrane</location>
        <topology evidence="12">Multi-pass membrane protein</topology>
    </subcellularLocation>
    <subcellularLocation>
        <location evidence="1">Membrane</location>
        <topology evidence="1">Multi-pass membrane protein</topology>
    </subcellularLocation>
</comment>
<protein>
    <recommendedName>
        <fullName evidence="11">NADH-quinone oxidoreductase subunit A</fullName>
        <ecNumber evidence="11">7.1.1.-</ecNumber>
    </recommendedName>
    <alternativeName>
        <fullName evidence="11">NADH dehydrogenase I subunit A</fullName>
    </alternativeName>
    <alternativeName>
        <fullName evidence="11">NDH-1 subunit A</fullName>
    </alternativeName>
    <alternativeName>
        <fullName evidence="11">NUO1</fullName>
    </alternativeName>
</protein>
<dbReference type="EMBL" id="CP002959">
    <property type="protein sequence ID" value="AFM11150.1"/>
    <property type="molecule type" value="Genomic_DNA"/>
</dbReference>
<sequence>MPNSAVPTSLWPALLQLLFGVGFAGLILLLAHKIRPRTSKPAESHPDTFECGIPYTDDARGLFNVKFYLVAMIFIIFDVEAIFLMPWAVSFQPFREAGFGFVMLVELVIFMAILFIGYYYVLKKGALNWEDPN</sequence>
<name>I4B1J3_TURPD</name>
<dbReference type="InterPro" id="IPR000440">
    <property type="entry name" value="NADH_UbQ/plastoQ_OxRdtase_su3"/>
</dbReference>
<dbReference type="AlphaFoldDB" id="I4B1J3"/>
<comment type="function">
    <text evidence="11">NDH-1 shuttles electrons from NADH, via FMN and iron-sulfur (Fe-S) centers, to quinones in the respiratory chain. The immediate electron acceptor for the enzyme in this species is believed to be ubiquinone. Couples the redox reaction to proton translocation (for every two electrons transferred, four hydrogen ions are translocated across the cytoplasmic membrane), and thus conserves the redox energy in a proton gradient.</text>
</comment>
<dbReference type="HOGENOM" id="CLU_119549_0_1_12"/>
<comment type="catalytic activity">
    <reaction evidence="11 12">
        <text>a quinone + NADH + 5 H(+)(in) = a quinol + NAD(+) + 4 H(+)(out)</text>
        <dbReference type="Rhea" id="RHEA:57888"/>
        <dbReference type="ChEBI" id="CHEBI:15378"/>
        <dbReference type="ChEBI" id="CHEBI:24646"/>
        <dbReference type="ChEBI" id="CHEBI:57540"/>
        <dbReference type="ChEBI" id="CHEBI:57945"/>
        <dbReference type="ChEBI" id="CHEBI:132124"/>
    </reaction>
</comment>
<keyword evidence="14" id="KW-1185">Reference proteome</keyword>
<dbReference type="GO" id="GO:0048038">
    <property type="term" value="F:quinone binding"/>
    <property type="evidence" value="ECO:0007669"/>
    <property type="project" value="UniProtKB-KW"/>
</dbReference>
<keyword evidence="9 11" id="KW-0520">NAD</keyword>
<feature type="transmembrane region" description="Helical" evidence="11">
    <location>
        <begin position="67"/>
        <end position="89"/>
    </location>
</feature>
<dbReference type="HAMAP" id="MF_01394">
    <property type="entry name" value="NDH1_NuoA"/>
    <property type="match status" value="1"/>
</dbReference>
<keyword evidence="4 11" id="KW-1003">Cell membrane</keyword>
<dbReference type="PANTHER" id="PTHR11058:SF22">
    <property type="entry name" value="NADH-QUINONE OXIDOREDUCTASE SUBUNIT A"/>
    <property type="match status" value="1"/>
</dbReference>
<gene>
    <name evidence="11" type="primary">nuoA</name>
    <name evidence="13" type="ordered locus">Turpa_0496</name>
</gene>
<evidence type="ECO:0000256" key="3">
    <source>
        <dbReference type="ARBA" id="ARBA00022448"/>
    </source>
</evidence>
<evidence type="ECO:0000256" key="6">
    <source>
        <dbReference type="ARBA" id="ARBA00022719"/>
    </source>
</evidence>
<feature type="transmembrane region" description="Helical" evidence="11">
    <location>
        <begin position="101"/>
        <end position="121"/>
    </location>
</feature>
<dbReference type="KEGG" id="tpx:Turpa_0496"/>
<keyword evidence="7 11" id="KW-1278">Translocase</keyword>
<dbReference type="STRING" id="869212.Turpa_0496"/>
<evidence type="ECO:0000313" key="14">
    <source>
        <dbReference type="Proteomes" id="UP000006048"/>
    </source>
</evidence>
<organism evidence="13 14">
    <name type="scientific">Turneriella parva (strain ATCC BAA-1111 / DSM 21527 / NCTC 11395 / H)</name>
    <name type="common">Leptospira parva</name>
    <dbReference type="NCBI Taxonomy" id="869212"/>
    <lineage>
        <taxon>Bacteria</taxon>
        <taxon>Pseudomonadati</taxon>
        <taxon>Spirochaetota</taxon>
        <taxon>Spirochaetia</taxon>
        <taxon>Leptospirales</taxon>
        <taxon>Leptospiraceae</taxon>
        <taxon>Turneriella</taxon>
    </lineage>
</organism>
<keyword evidence="13" id="KW-0560">Oxidoreductase</keyword>
<keyword evidence="8 11" id="KW-1133">Transmembrane helix</keyword>
<keyword evidence="10 11" id="KW-0472">Membrane</keyword>
<evidence type="ECO:0000256" key="9">
    <source>
        <dbReference type="ARBA" id="ARBA00023027"/>
    </source>
</evidence>
<evidence type="ECO:0000256" key="10">
    <source>
        <dbReference type="ARBA" id="ARBA00023136"/>
    </source>
</evidence>
<accession>I4B1J3</accession>
<comment type="subunit">
    <text evidence="11">NDH-1 is composed of 14 different subunits. Subunits NuoA, H, J, K, L, M, N constitute the membrane sector of the complex.</text>
</comment>
<proteinExistence type="inferred from homology"/>
<evidence type="ECO:0000256" key="7">
    <source>
        <dbReference type="ARBA" id="ARBA00022967"/>
    </source>
</evidence>
<evidence type="ECO:0000256" key="1">
    <source>
        <dbReference type="ARBA" id="ARBA00004141"/>
    </source>
</evidence>
<keyword evidence="5 11" id="KW-0812">Transmembrane</keyword>
<dbReference type="RefSeq" id="WP_014801670.1">
    <property type="nucleotide sequence ID" value="NC_018020.1"/>
</dbReference>
<dbReference type="GO" id="GO:0008137">
    <property type="term" value="F:NADH dehydrogenase (ubiquinone) activity"/>
    <property type="evidence" value="ECO:0007669"/>
    <property type="project" value="InterPro"/>
</dbReference>
<reference evidence="13 14" key="1">
    <citation type="submission" date="2012-06" db="EMBL/GenBank/DDBJ databases">
        <title>The complete chromosome of genome of Turneriella parva DSM 21527.</title>
        <authorList>
            <consortium name="US DOE Joint Genome Institute (JGI-PGF)"/>
            <person name="Lucas S."/>
            <person name="Han J."/>
            <person name="Lapidus A."/>
            <person name="Bruce D."/>
            <person name="Goodwin L."/>
            <person name="Pitluck S."/>
            <person name="Peters L."/>
            <person name="Kyrpides N."/>
            <person name="Mavromatis K."/>
            <person name="Ivanova N."/>
            <person name="Mikhailova N."/>
            <person name="Chertkov O."/>
            <person name="Detter J.C."/>
            <person name="Tapia R."/>
            <person name="Han C."/>
            <person name="Land M."/>
            <person name="Hauser L."/>
            <person name="Markowitz V."/>
            <person name="Cheng J.-F."/>
            <person name="Hugenholtz P."/>
            <person name="Woyke T."/>
            <person name="Wu D."/>
            <person name="Gronow S."/>
            <person name="Wellnitz S."/>
            <person name="Brambilla E."/>
            <person name="Klenk H.-P."/>
            <person name="Eisen J.A."/>
        </authorList>
    </citation>
    <scope>NUCLEOTIDE SEQUENCE [LARGE SCALE GENOMIC DNA]</scope>
    <source>
        <strain evidence="14">ATCC BAA-1111 / DSM 21527 / NCTC 11395 / H</strain>
    </source>
</reference>
<evidence type="ECO:0000256" key="4">
    <source>
        <dbReference type="ARBA" id="ARBA00022475"/>
    </source>
</evidence>
<dbReference type="GO" id="GO:0030964">
    <property type="term" value="C:NADH dehydrogenase complex"/>
    <property type="evidence" value="ECO:0007669"/>
    <property type="project" value="TreeGrafter"/>
</dbReference>
<dbReference type="OrthoDB" id="9791970at2"/>
<dbReference type="GO" id="GO:0005886">
    <property type="term" value="C:plasma membrane"/>
    <property type="evidence" value="ECO:0007669"/>
    <property type="project" value="UniProtKB-SubCell"/>
</dbReference>
<evidence type="ECO:0000313" key="13">
    <source>
        <dbReference type="EMBL" id="AFM11150.1"/>
    </source>
</evidence>
<dbReference type="Gene3D" id="1.20.58.1610">
    <property type="entry name" value="NADH:ubiquinone/plastoquinone oxidoreductase, chain 3"/>
    <property type="match status" value="1"/>
</dbReference>
<dbReference type="GO" id="GO:0050136">
    <property type="term" value="F:NADH dehydrogenase (quinone) (non-electrogenic) activity"/>
    <property type="evidence" value="ECO:0007669"/>
    <property type="project" value="UniProtKB-UniRule"/>
</dbReference>
<dbReference type="EC" id="7.1.1.-" evidence="11"/>
<dbReference type="Proteomes" id="UP000006048">
    <property type="component" value="Chromosome"/>
</dbReference>
<evidence type="ECO:0000256" key="2">
    <source>
        <dbReference type="ARBA" id="ARBA00008472"/>
    </source>
</evidence>
<keyword evidence="11" id="KW-0997">Cell inner membrane</keyword>
<keyword evidence="11" id="KW-0830">Ubiquinone</keyword>
<keyword evidence="6 11" id="KW-0874">Quinone</keyword>
<evidence type="ECO:0000256" key="12">
    <source>
        <dbReference type="RuleBase" id="RU003639"/>
    </source>
</evidence>
<evidence type="ECO:0000256" key="5">
    <source>
        <dbReference type="ARBA" id="ARBA00022692"/>
    </source>
</evidence>
<keyword evidence="3 11" id="KW-0813">Transport</keyword>
<evidence type="ECO:0000256" key="11">
    <source>
        <dbReference type="HAMAP-Rule" id="MF_01394"/>
    </source>
</evidence>
<dbReference type="PANTHER" id="PTHR11058">
    <property type="entry name" value="NADH-UBIQUINONE OXIDOREDUCTASE CHAIN 3"/>
    <property type="match status" value="1"/>
</dbReference>
<evidence type="ECO:0000256" key="8">
    <source>
        <dbReference type="ARBA" id="ARBA00022989"/>
    </source>
</evidence>
<dbReference type="InterPro" id="IPR038430">
    <property type="entry name" value="NDAH_ubi_oxred_su3_sf"/>
</dbReference>
<dbReference type="Pfam" id="PF00507">
    <property type="entry name" value="Oxidored_q4"/>
    <property type="match status" value="1"/>
</dbReference>
<dbReference type="InterPro" id="IPR023043">
    <property type="entry name" value="NAD(P)H_OxRDtase_bac/plastid"/>
</dbReference>